<evidence type="ECO:0000256" key="4">
    <source>
        <dbReference type="ARBA" id="ARBA00022691"/>
    </source>
</evidence>
<gene>
    <name evidence="7" type="ORF">DWW25_24660</name>
</gene>
<proteinExistence type="predicted"/>
<evidence type="ECO:0000259" key="6">
    <source>
        <dbReference type="Pfam" id="PF07669"/>
    </source>
</evidence>
<dbReference type="InterPro" id="IPR050953">
    <property type="entry name" value="N4_N6_ade-DNA_methylase"/>
</dbReference>
<dbReference type="CDD" id="cd02440">
    <property type="entry name" value="AdoMet_MTases"/>
    <property type="match status" value="1"/>
</dbReference>
<dbReference type="AlphaFoldDB" id="A0A412VEL3"/>
<protein>
    <recommendedName>
        <fullName evidence="1">site-specific DNA-methyltransferase (adenine-specific)</fullName>
        <ecNumber evidence="1">2.1.1.72</ecNumber>
    </recommendedName>
</protein>
<evidence type="ECO:0000313" key="8">
    <source>
        <dbReference type="Proteomes" id="UP000283369"/>
    </source>
</evidence>
<dbReference type="InterPro" id="IPR029063">
    <property type="entry name" value="SAM-dependent_MTases_sf"/>
</dbReference>
<comment type="caution">
    <text evidence="7">The sequence shown here is derived from an EMBL/GenBank/DDBJ whole genome shotgun (WGS) entry which is preliminary data.</text>
</comment>
<dbReference type="Gene3D" id="3.40.50.150">
    <property type="entry name" value="Vaccinia Virus protein VP39"/>
    <property type="match status" value="1"/>
</dbReference>
<evidence type="ECO:0000256" key="2">
    <source>
        <dbReference type="ARBA" id="ARBA00022603"/>
    </source>
</evidence>
<keyword evidence="3 7" id="KW-0808">Transferase</keyword>
<dbReference type="InterPro" id="IPR011639">
    <property type="entry name" value="MethylTrfase_TaqI-like_dom"/>
</dbReference>
<feature type="domain" description="Type II methyltransferase M.TaqI-like" evidence="6">
    <location>
        <begin position="145"/>
        <end position="289"/>
    </location>
</feature>
<evidence type="ECO:0000256" key="5">
    <source>
        <dbReference type="ARBA" id="ARBA00047942"/>
    </source>
</evidence>
<dbReference type="GO" id="GO:0003676">
    <property type="term" value="F:nucleic acid binding"/>
    <property type="evidence" value="ECO:0007669"/>
    <property type="project" value="InterPro"/>
</dbReference>
<dbReference type="GO" id="GO:0009007">
    <property type="term" value="F:site-specific DNA-methyltransferase (adenine-specific) activity"/>
    <property type="evidence" value="ECO:0007669"/>
    <property type="project" value="UniProtKB-EC"/>
</dbReference>
<dbReference type="GO" id="GO:0006304">
    <property type="term" value="P:DNA modification"/>
    <property type="evidence" value="ECO:0007669"/>
    <property type="project" value="InterPro"/>
</dbReference>
<dbReference type="PANTHER" id="PTHR33841:SF1">
    <property type="entry name" value="DNA METHYLTRANSFERASE A"/>
    <property type="match status" value="1"/>
</dbReference>
<reference evidence="7 8" key="1">
    <citation type="submission" date="2018-08" db="EMBL/GenBank/DDBJ databases">
        <title>A genome reference for cultivated species of the human gut microbiota.</title>
        <authorList>
            <person name="Zou Y."/>
            <person name="Xue W."/>
            <person name="Luo G."/>
        </authorList>
    </citation>
    <scope>NUCLEOTIDE SEQUENCE [LARGE SCALE GENOMIC DNA]</scope>
    <source>
        <strain evidence="7 8">AF14-7</strain>
    </source>
</reference>
<dbReference type="SUPFAM" id="SSF53335">
    <property type="entry name" value="S-adenosyl-L-methionine-dependent methyltransferases"/>
    <property type="match status" value="1"/>
</dbReference>
<accession>A0A412VEL3</accession>
<dbReference type="InterPro" id="IPR002052">
    <property type="entry name" value="DNA_methylase_N6_adenine_CS"/>
</dbReference>
<keyword evidence="4" id="KW-0949">S-adenosyl-L-methionine</keyword>
<dbReference type="PROSITE" id="PS00092">
    <property type="entry name" value="N6_MTASE"/>
    <property type="match status" value="1"/>
</dbReference>
<dbReference type="PANTHER" id="PTHR33841">
    <property type="entry name" value="DNA METHYLTRANSFERASE YEEA-RELATED"/>
    <property type="match status" value="1"/>
</dbReference>
<evidence type="ECO:0000313" key="7">
    <source>
        <dbReference type="EMBL" id="RGV03919.1"/>
    </source>
</evidence>
<sequence length="625" mass="72990">MRKNSQINISTLLKRFSIEEIEKQLIYNYIIVNNLDYTQSAFLVEYFNNYIASESLSKSIEELNHYSFEDITNDMELLIPVKDRKTNGAFFTPSYIVDYIIETVNPQYNNKVIDLSCGSGAFILGLLKYYVSNHKKTVIQCIKDNIYGVDILDYNIKRCKLLIVLFGLIHNEIVVEEDINIHVADSLKKKWEMKFDVVVGNPPYVKFQDLDENVRDYLLNNWETTKLGTYNLYFAFFELGLKVLKENGKLGYITPNNYFTSLSGEYLRAFFQSKKCVYKIIDFSCTKVFDVQTYTAITFLNKKYNEGIEYDKIEEGEKTATFLKNIKTTVNLYSDLSIKKWRLLCDEERKNIYAIENSGDTLNSLFNICVGIATLKDDAYTFIPLKEKNGLYYVIENGVEYTIEIKATRPLVKISEMKCQKDIENNQKRIIFPYRIGKDNKPLLIDETEFEKKFPKCYEYLLTKKNILENRGKGNHVYKPFYAYGRTQTLNKKGVKILTPTFSQYPRFLIDNHSEGLFTNGYGIYPDKQRNASLFSLNPIAQEENFDVVQKILNSSIMDYYVKKTSVSIEGGYPCYQKNFIERFTIPNLTNDEICLLRTMDSLNDIDCFLMRKYQIKFPIPKRSS</sequence>
<dbReference type="RefSeq" id="WP_117811760.1">
    <property type="nucleotide sequence ID" value="NZ_JAQCUV010000104.1"/>
</dbReference>
<comment type="catalytic activity">
    <reaction evidence="5">
        <text>a 2'-deoxyadenosine in DNA + S-adenosyl-L-methionine = an N(6)-methyl-2'-deoxyadenosine in DNA + S-adenosyl-L-homocysteine + H(+)</text>
        <dbReference type="Rhea" id="RHEA:15197"/>
        <dbReference type="Rhea" id="RHEA-COMP:12418"/>
        <dbReference type="Rhea" id="RHEA-COMP:12419"/>
        <dbReference type="ChEBI" id="CHEBI:15378"/>
        <dbReference type="ChEBI" id="CHEBI:57856"/>
        <dbReference type="ChEBI" id="CHEBI:59789"/>
        <dbReference type="ChEBI" id="CHEBI:90615"/>
        <dbReference type="ChEBI" id="CHEBI:90616"/>
        <dbReference type="EC" id="2.1.1.72"/>
    </reaction>
</comment>
<dbReference type="Pfam" id="PF07669">
    <property type="entry name" value="Eco57I"/>
    <property type="match status" value="1"/>
</dbReference>
<dbReference type="Proteomes" id="UP000283369">
    <property type="component" value="Unassembled WGS sequence"/>
</dbReference>
<dbReference type="PRINTS" id="PR00507">
    <property type="entry name" value="N12N6MTFRASE"/>
</dbReference>
<keyword evidence="2 7" id="KW-0489">Methyltransferase</keyword>
<dbReference type="EMBL" id="QRYV01000097">
    <property type="protein sequence ID" value="RGV03919.1"/>
    <property type="molecule type" value="Genomic_DNA"/>
</dbReference>
<evidence type="ECO:0000256" key="1">
    <source>
        <dbReference type="ARBA" id="ARBA00011900"/>
    </source>
</evidence>
<name>A0A412VEL3_9BACE</name>
<organism evidence="7 8">
    <name type="scientific">Bacteroides xylanisolvens</name>
    <dbReference type="NCBI Taxonomy" id="371601"/>
    <lineage>
        <taxon>Bacteria</taxon>
        <taxon>Pseudomonadati</taxon>
        <taxon>Bacteroidota</taxon>
        <taxon>Bacteroidia</taxon>
        <taxon>Bacteroidales</taxon>
        <taxon>Bacteroidaceae</taxon>
        <taxon>Bacteroides</taxon>
    </lineage>
</organism>
<dbReference type="GO" id="GO:0032259">
    <property type="term" value="P:methylation"/>
    <property type="evidence" value="ECO:0007669"/>
    <property type="project" value="UniProtKB-KW"/>
</dbReference>
<evidence type="ECO:0000256" key="3">
    <source>
        <dbReference type="ARBA" id="ARBA00022679"/>
    </source>
</evidence>
<dbReference type="EC" id="2.1.1.72" evidence="1"/>